<reference evidence="8" key="1">
    <citation type="submission" date="2018-08" db="EMBL/GenBank/DDBJ databases">
        <authorList>
            <person name="Rossello M."/>
        </authorList>
    </citation>
    <scope>NUCLEOTIDE SEQUENCE [LARGE SCALE GENOMIC DNA]</scope>
    <source>
        <strain evidence="8">cv. Chinese Spring</strain>
    </source>
</reference>
<dbReference type="GeneID" id="123086672"/>
<sequence>MEEQYHDGLRQHEAAAESSVPLLEKKAGGVLYVEGCPGCAIDRRKAENPGIPYSSFLYVWVITLSTALPISSLFPYLYFMIRDLHVAKRTEDIGFYAGFVGASFMFGRFLTATIWGIAADRIGRKPVILFSVFSVVVFNTLFGLSVTYWMAIATRFLMGALNGLLGPIKAYSIEVCRPEHEALALSLVSTSWAIGLIIGPALGGYLALPAEKYPNIFSPDSLFGRFPYFLPCLCTSVFAAVVLTGCLWMPETLYCRHEHRYSIFISLDETLHKHKASENGKQSVDALEAHLIDPQEKVEESDSVDTKKSLFKNWPLMSSIIVYCIFSYHDMAYTEVFSLWAESDKKYGGLGLWSQDVGQTLGITGGSLLVYQMFIYPRINKVLGPIKCCQIAAALCIPILFTYPYMTYLSGAALSIILTIASVLKNNISATIITSIFILQNNAVSQDQRGAANGLAMTAMSLFKAVAPAGAGIVFSWVQKRQHTFILPGDHMVFFLLNMIELLGLVLTFKPFLAVPEQYDRN</sequence>
<dbReference type="InterPro" id="IPR001958">
    <property type="entry name" value="Tet-R_TetA/multi-R_MdtG-like"/>
</dbReference>
<dbReference type="PROSITE" id="PS50850">
    <property type="entry name" value="MFS"/>
    <property type="match status" value="1"/>
</dbReference>
<evidence type="ECO:0000256" key="3">
    <source>
        <dbReference type="ARBA" id="ARBA00022692"/>
    </source>
</evidence>
<evidence type="ECO:0000259" key="7">
    <source>
        <dbReference type="PROSITE" id="PS50850"/>
    </source>
</evidence>
<feature type="domain" description="Major facilitator superfamily (MFS) profile" evidence="7">
    <location>
        <begin position="55"/>
        <end position="516"/>
    </location>
</feature>
<feature type="transmembrane region" description="Helical" evidence="6">
    <location>
        <begin position="228"/>
        <end position="250"/>
    </location>
</feature>
<dbReference type="GO" id="GO:0016020">
    <property type="term" value="C:membrane"/>
    <property type="evidence" value="ECO:0007669"/>
    <property type="project" value="UniProtKB-SubCell"/>
</dbReference>
<feature type="transmembrane region" description="Helical" evidence="6">
    <location>
        <begin position="388"/>
        <end position="406"/>
    </location>
</feature>
<protein>
    <recommendedName>
        <fullName evidence="7">Major facilitator superfamily (MFS) profile domain-containing protein</fullName>
    </recommendedName>
</protein>
<evidence type="ECO:0000256" key="1">
    <source>
        <dbReference type="ARBA" id="ARBA00004141"/>
    </source>
</evidence>
<proteinExistence type="predicted"/>
<evidence type="ECO:0000256" key="5">
    <source>
        <dbReference type="ARBA" id="ARBA00023136"/>
    </source>
</evidence>
<dbReference type="InterPro" id="IPR036259">
    <property type="entry name" value="MFS_trans_sf"/>
</dbReference>
<evidence type="ECO:0000313" key="9">
    <source>
        <dbReference type="Proteomes" id="UP000019116"/>
    </source>
</evidence>
<dbReference type="Gramene" id="TraesROB_scaffold_028557_01G000100.1">
    <property type="protein sequence ID" value="TraesROB_scaffold_028557_01G000100.1"/>
    <property type="gene ID" value="TraesROB_scaffold_028557_01G000100"/>
</dbReference>
<dbReference type="Gramene" id="TraesCLE_scaffold_024534_01G000100.1">
    <property type="protein sequence ID" value="TraesCLE_scaffold_024534_01G000100.1"/>
    <property type="gene ID" value="TraesCLE_scaffold_024534_01G000100"/>
</dbReference>
<reference evidence="8" key="2">
    <citation type="submission" date="2018-10" db="UniProtKB">
        <authorList>
            <consortium name="EnsemblPlants"/>
        </authorList>
    </citation>
    <scope>IDENTIFICATION</scope>
</reference>
<dbReference type="EnsemblPlants" id="TraesCS4A02G218000.1">
    <property type="protein sequence ID" value="TraesCS4A02G218000.1"/>
    <property type="gene ID" value="TraesCS4A02G218000"/>
</dbReference>
<keyword evidence="5 6" id="KW-0472">Membrane</keyword>
<evidence type="ECO:0000256" key="6">
    <source>
        <dbReference type="SAM" id="Phobius"/>
    </source>
</evidence>
<dbReference type="Gramene" id="TraesKAR4A01G0316940.1">
    <property type="protein sequence ID" value="cds.TraesKAR4A01G0316940.1"/>
    <property type="gene ID" value="TraesKAR4A01G0316940"/>
</dbReference>
<feature type="transmembrane region" description="Helical" evidence="6">
    <location>
        <begin position="451"/>
        <end position="479"/>
    </location>
</feature>
<feature type="transmembrane region" description="Helical" evidence="6">
    <location>
        <begin position="316"/>
        <end position="337"/>
    </location>
</feature>
<keyword evidence="9" id="KW-1185">Reference proteome</keyword>
<organism evidence="8">
    <name type="scientific">Triticum aestivum</name>
    <name type="common">Wheat</name>
    <dbReference type="NCBI Taxonomy" id="4565"/>
    <lineage>
        <taxon>Eukaryota</taxon>
        <taxon>Viridiplantae</taxon>
        <taxon>Streptophyta</taxon>
        <taxon>Embryophyta</taxon>
        <taxon>Tracheophyta</taxon>
        <taxon>Spermatophyta</taxon>
        <taxon>Magnoliopsida</taxon>
        <taxon>Liliopsida</taxon>
        <taxon>Poales</taxon>
        <taxon>Poaceae</taxon>
        <taxon>BOP clade</taxon>
        <taxon>Pooideae</taxon>
        <taxon>Triticodae</taxon>
        <taxon>Triticeae</taxon>
        <taxon>Triticinae</taxon>
        <taxon>Triticum</taxon>
    </lineage>
</organism>
<dbReference type="InterPro" id="IPR011701">
    <property type="entry name" value="MFS"/>
</dbReference>
<feature type="transmembrane region" description="Helical" evidence="6">
    <location>
        <begin position="182"/>
        <end position="208"/>
    </location>
</feature>
<dbReference type="Gramene" id="TraesPARA_EIv1.0_1252170.1">
    <property type="protein sequence ID" value="TraesPARA_EIv1.0_1252170.1.CDS"/>
    <property type="gene ID" value="TraesPARA_EIv1.0_1252170"/>
</dbReference>
<dbReference type="Pfam" id="PF07690">
    <property type="entry name" value="MFS_1"/>
    <property type="match status" value="1"/>
</dbReference>
<dbReference type="Gramene" id="TraesWEE_scaffold_011149_01G000100.1">
    <property type="protein sequence ID" value="TraesWEE_scaffold_011149_01G000100.1"/>
    <property type="gene ID" value="TraesWEE_scaffold_011149_01G000100"/>
</dbReference>
<dbReference type="Gramene" id="TraesCAD_scaffold_056918_01G000100.1">
    <property type="protein sequence ID" value="TraesCAD_scaffold_056918_01G000100.1"/>
    <property type="gene ID" value="TraesCAD_scaffold_056918_01G000100"/>
</dbReference>
<feature type="transmembrane region" description="Helical" evidence="6">
    <location>
        <begin position="357"/>
        <end position="376"/>
    </location>
</feature>
<accession>A0A3B6HV15</accession>
<dbReference type="SUPFAM" id="SSF103473">
    <property type="entry name" value="MFS general substrate transporter"/>
    <property type="match status" value="1"/>
</dbReference>
<dbReference type="PANTHER" id="PTHR23504">
    <property type="entry name" value="MAJOR FACILITATOR SUPERFAMILY DOMAIN-CONTAINING PROTEIN 10"/>
    <property type="match status" value="1"/>
</dbReference>
<evidence type="ECO:0000313" key="8">
    <source>
        <dbReference type="EnsemblPlants" id="TraesCS4A02G218000.1"/>
    </source>
</evidence>
<dbReference type="CDD" id="cd17330">
    <property type="entry name" value="MFS_SLC46_TetA_like"/>
    <property type="match status" value="1"/>
</dbReference>
<dbReference type="Gramene" id="TraesCS4A03G0579000.4">
    <property type="protein sequence ID" value="TraesCS4A03G0579000.4.CDS"/>
    <property type="gene ID" value="TraesCS4A03G0579000"/>
</dbReference>
<dbReference type="OrthoDB" id="10262656at2759"/>
<dbReference type="RefSeq" id="XP_044364384.1">
    <property type="nucleotide sequence ID" value="XM_044508449.1"/>
</dbReference>
<dbReference type="Proteomes" id="UP000019116">
    <property type="component" value="Chromosome 4A"/>
</dbReference>
<comment type="subcellular location">
    <subcellularLocation>
        <location evidence="1">Membrane</location>
        <topology evidence="1">Multi-pass membrane protein</topology>
    </subcellularLocation>
</comment>
<dbReference type="GO" id="GO:0022857">
    <property type="term" value="F:transmembrane transporter activity"/>
    <property type="evidence" value="ECO:0007669"/>
    <property type="project" value="InterPro"/>
</dbReference>
<dbReference type="InterPro" id="IPR020846">
    <property type="entry name" value="MFS_dom"/>
</dbReference>
<feature type="transmembrane region" description="Helical" evidence="6">
    <location>
        <begin position="127"/>
        <end position="151"/>
    </location>
</feature>
<feature type="transmembrane region" description="Helical" evidence="6">
    <location>
        <begin position="93"/>
        <end position="115"/>
    </location>
</feature>
<dbReference type="AlphaFoldDB" id="A0A3B6HV15"/>
<dbReference type="PANTHER" id="PTHR23504:SF103">
    <property type="entry name" value="MAJOR FACILITATOR SUPERFAMILY (MFS) PROFILE DOMAIN-CONTAINING PROTEIN"/>
    <property type="match status" value="1"/>
</dbReference>
<keyword evidence="4 6" id="KW-1133">Transmembrane helix</keyword>
<dbReference type="Gene3D" id="1.20.1250.20">
    <property type="entry name" value="MFS general substrate transporter like domains"/>
    <property type="match status" value="1"/>
</dbReference>
<evidence type="ECO:0000256" key="2">
    <source>
        <dbReference type="ARBA" id="ARBA00022448"/>
    </source>
</evidence>
<dbReference type="Gramene" id="TraesCS4A02G218000.1">
    <property type="protein sequence ID" value="TraesCS4A02G218000.1"/>
    <property type="gene ID" value="TraesCS4A02G218000"/>
</dbReference>
<evidence type="ECO:0000256" key="4">
    <source>
        <dbReference type="ARBA" id="ARBA00022989"/>
    </source>
</evidence>
<gene>
    <name evidence="8" type="primary">LOC123086672</name>
</gene>
<feature type="transmembrane region" description="Helical" evidence="6">
    <location>
        <begin position="57"/>
        <end position="81"/>
    </location>
</feature>
<keyword evidence="3 6" id="KW-0812">Transmembrane</keyword>
<name>A0A3B6HV15_WHEAT</name>
<dbReference type="PRINTS" id="PR01035">
    <property type="entry name" value="TCRTETA"/>
</dbReference>
<keyword evidence="2" id="KW-0813">Transport</keyword>
<feature type="transmembrane region" description="Helical" evidence="6">
    <location>
        <begin position="491"/>
        <end position="513"/>
    </location>
</feature>
<feature type="transmembrane region" description="Helical" evidence="6">
    <location>
        <begin position="412"/>
        <end position="439"/>
    </location>
</feature>